<dbReference type="OMA" id="CYTHILD"/>
<evidence type="ECO:0000259" key="1">
    <source>
        <dbReference type="Pfam" id="PF25597"/>
    </source>
</evidence>
<dbReference type="GO" id="GO:0003676">
    <property type="term" value="F:nucleic acid binding"/>
    <property type="evidence" value="ECO:0007669"/>
    <property type="project" value="InterPro"/>
</dbReference>
<dbReference type="EMBL" id="CM035423">
    <property type="protein sequence ID" value="KAH7366451.1"/>
    <property type="molecule type" value="Genomic_DNA"/>
</dbReference>
<comment type="caution">
    <text evidence="2">The sequence shown here is derived from an EMBL/GenBank/DDBJ whole genome shotgun (WGS) entry which is preliminary data.</text>
</comment>
<dbReference type="PANTHER" id="PTHR42648:SF18">
    <property type="entry name" value="RETROTRANSPOSON, UNCLASSIFIED-LIKE PROTEIN"/>
    <property type="match status" value="1"/>
</dbReference>
<dbReference type="OrthoDB" id="6776856at2759"/>
<dbReference type="Gene3D" id="3.30.420.10">
    <property type="entry name" value="Ribonuclease H-like superfamily/Ribonuclease H"/>
    <property type="match status" value="1"/>
</dbReference>
<dbReference type="Pfam" id="PF25597">
    <property type="entry name" value="SH3_retrovirus"/>
    <property type="match status" value="1"/>
</dbReference>
<organism evidence="2 3">
    <name type="scientific">Ceratopteris richardii</name>
    <name type="common">Triangle waterfern</name>
    <dbReference type="NCBI Taxonomy" id="49495"/>
    <lineage>
        <taxon>Eukaryota</taxon>
        <taxon>Viridiplantae</taxon>
        <taxon>Streptophyta</taxon>
        <taxon>Embryophyta</taxon>
        <taxon>Tracheophyta</taxon>
        <taxon>Polypodiopsida</taxon>
        <taxon>Polypodiidae</taxon>
        <taxon>Polypodiales</taxon>
        <taxon>Pteridineae</taxon>
        <taxon>Pteridaceae</taxon>
        <taxon>Parkerioideae</taxon>
        <taxon>Ceratopteris</taxon>
    </lineage>
</organism>
<keyword evidence="3" id="KW-1185">Reference proteome</keyword>
<gene>
    <name evidence="2" type="ORF">KP509_18G078900</name>
</gene>
<dbReference type="InterPro" id="IPR036397">
    <property type="entry name" value="RNaseH_sf"/>
</dbReference>
<protein>
    <recommendedName>
        <fullName evidence="1">Retroviral polymerase SH3-like domain-containing protein</fullName>
    </recommendedName>
</protein>
<dbReference type="Proteomes" id="UP000825935">
    <property type="component" value="Chromosome 18"/>
</dbReference>
<dbReference type="InterPro" id="IPR012337">
    <property type="entry name" value="RNaseH-like_sf"/>
</dbReference>
<name>A0A8T2SR37_CERRI</name>
<dbReference type="AlphaFoldDB" id="A0A8T2SR37"/>
<dbReference type="InterPro" id="IPR039537">
    <property type="entry name" value="Retrotran_Ty1/copia-like"/>
</dbReference>
<evidence type="ECO:0000313" key="2">
    <source>
        <dbReference type="EMBL" id="KAH7366451.1"/>
    </source>
</evidence>
<evidence type="ECO:0000313" key="3">
    <source>
        <dbReference type="Proteomes" id="UP000825935"/>
    </source>
</evidence>
<proteinExistence type="predicted"/>
<accession>A0A8T2SR37</accession>
<sequence>MMASKKLSPKFWFDAVHTANHILNRSSTKALKVITPYEAYYGRKPNVSYFRVFGSLSYVHVEKKDRGKLDVKAKKAVFIGYPVESKGYRFYVPETGEVILSRNAYIAENKVYDKEEEVPEFISKNDYGFF</sequence>
<dbReference type="PANTHER" id="PTHR42648">
    <property type="entry name" value="TRANSPOSASE, PUTATIVE-RELATED"/>
    <property type="match status" value="1"/>
</dbReference>
<feature type="domain" description="Retroviral polymerase SH3-like" evidence="1">
    <location>
        <begin position="55"/>
        <end position="117"/>
    </location>
</feature>
<dbReference type="InterPro" id="IPR057670">
    <property type="entry name" value="SH3_retrovirus"/>
</dbReference>
<dbReference type="SUPFAM" id="SSF53098">
    <property type="entry name" value="Ribonuclease H-like"/>
    <property type="match status" value="1"/>
</dbReference>
<reference evidence="2" key="1">
    <citation type="submission" date="2021-08" db="EMBL/GenBank/DDBJ databases">
        <title>WGS assembly of Ceratopteris richardii.</title>
        <authorList>
            <person name="Marchant D.B."/>
            <person name="Chen G."/>
            <person name="Jenkins J."/>
            <person name="Shu S."/>
            <person name="Leebens-Mack J."/>
            <person name="Grimwood J."/>
            <person name="Schmutz J."/>
            <person name="Soltis P."/>
            <person name="Soltis D."/>
            <person name="Chen Z.-H."/>
        </authorList>
    </citation>
    <scope>NUCLEOTIDE SEQUENCE</scope>
    <source>
        <strain evidence="2">Whitten #5841</strain>
        <tissue evidence="2">Leaf</tissue>
    </source>
</reference>